<evidence type="ECO:0000256" key="3">
    <source>
        <dbReference type="ARBA" id="ARBA00022448"/>
    </source>
</evidence>
<name>A0ABY8UL00_TETOB</name>
<dbReference type="PANTHER" id="PTHR19139:SF199">
    <property type="entry name" value="MIP17260P"/>
    <property type="match status" value="1"/>
</dbReference>
<evidence type="ECO:0000256" key="8">
    <source>
        <dbReference type="RuleBase" id="RU000477"/>
    </source>
</evidence>
<dbReference type="Gene3D" id="1.20.1080.10">
    <property type="entry name" value="Glycerol uptake facilitator protein"/>
    <property type="match status" value="1"/>
</dbReference>
<feature type="transmembrane region" description="Helical" evidence="9">
    <location>
        <begin position="274"/>
        <end position="305"/>
    </location>
</feature>
<keyword evidence="3 8" id="KW-0813">Transport</keyword>
<keyword evidence="11" id="KW-1185">Reference proteome</keyword>
<comment type="similarity">
    <text evidence="2 8">Belongs to the MIP/aquaporin (TC 1.A.8) family.</text>
</comment>
<feature type="transmembrane region" description="Helical" evidence="9">
    <location>
        <begin position="243"/>
        <end position="262"/>
    </location>
</feature>
<dbReference type="Pfam" id="PF00230">
    <property type="entry name" value="MIP"/>
    <property type="match status" value="1"/>
</dbReference>
<dbReference type="PANTHER" id="PTHR19139">
    <property type="entry name" value="AQUAPORIN TRANSPORTER"/>
    <property type="match status" value="1"/>
</dbReference>
<dbReference type="PRINTS" id="PR00783">
    <property type="entry name" value="MINTRINSICP"/>
</dbReference>
<evidence type="ECO:0000313" key="10">
    <source>
        <dbReference type="EMBL" id="WIA22198.1"/>
    </source>
</evidence>
<accession>A0ABY8UL00</accession>
<evidence type="ECO:0000256" key="9">
    <source>
        <dbReference type="SAM" id="Phobius"/>
    </source>
</evidence>
<keyword evidence="5 8" id="KW-0812">Transmembrane</keyword>
<keyword evidence="7 9" id="KW-0472">Membrane</keyword>
<dbReference type="SUPFAM" id="SSF81338">
    <property type="entry name" value="Aquaporin-like"/>
    <property type="match status" value="1"/>
</dbReference>
<keyword evidence="6 9" id="KW-1133">Transmembrane helix</keyword>
<evidence type="ECO:0000256" key="1">
    <source>
        <dbReference type="ARBA" id="ARBA00004651"/>
    </source>
</evidence>
<gene>
    <name evidence="10" type="ORF">OEZ85_004531</name>
</gene>
<keyword evidence="4" id="KW-1003">Cell membrane</keyword>
<organism evidence="10 11">
    <name type="scientific">Tetradesmus obliquus</name>
    <name type="common">Green alga</name>
    <name type="synonym">Acutodesmus obliquus</name>
    <dbReference type="NCBI Taxonomy" id="3088"/>
    <lineage>
        <taxon>Eukaryota</taxon>
        <taxon>Viridiplantae</taxon>
        <taxon>Chlorophyta</taxon>
        <taxon>core chlorophytes</taxon>
        <taxon>Chlorophyceae</taxon>
        <taxon>CS clade</taxon>
        <taxon>Sphaeropleales</taxon>
        <taxon>Scenedesmaceae</taxon>
        <taxon>Tetradesmus</taxon>
    </lineage>
</organism>
<dbReference type="EMBL" id="CP126221">
    <property type="protein sequence ID" value="WIA22198.1"/>
    <property type="molecule type" value="Genomic_DNA"/>
</dbReference>
<feature type="transmembrane region" description="Helical" evidence="9">
    <location>
        <begin position="123"/>
        <end position="149"/>
    </location>
</feature>
<evidence type="ECO:0000256" key="7">
    <source>
        <dbReference type="ARBA" id="ARBA00023136"/>
    </source>
</evidence>
<proteinExistence type="inferred from homology"/>
<dbReference type="InterPro" id="IPR022357">
    <property type="entry name" value="MIP_CS"/>
</dbReference>
<protein>
    <recommendedName>
        <fullName evidence="12">Aquaporin</fullName>
    </recommendedName>
</protein>
<reference evidence="10 11" key="1">
    <citation type="submission" date="2023-05" db="EMBL/GenBank/DDBJ databases">
        <title>A 100% complete, gapless, phased diploid assembly of the Scenedesmus obliquus UTEX 3031 genome.</title>
        <authorList>
            <person name="Biondi T.C."/>
            <person name="Hanschen E.R."/>
            <person name="Kwon T."/>
            <person name="Eng W."/>
            <person name="Kruse C.P.S."/>
            <person name="Koehler S.I."/>
            <person name="Kunde Y."/>
            <person name="Gleasner C.D."/>
            <person name="You Mak K.T."/>
            <person name="Polle J."/>
            <person name="Hovde B.T."/>
            <person name="Starkenburg S.R."/>
        </authorList>
    </citation>
    <scope>NUCLEOTIDE SEQUENCE [LARGE SCALE GENOMIC DNA]</scope>
    <source>
        <strain evidence="10 11">DOE0152z</strain>
    </source>
</reference>
<sequence>MSDGLSRIELKTATYGRSYLQEESEERGLLGTAPDPAAAQLEEGNSGAVVKSYDDNDLLPVMIENGLDKIGVLQHVNRVLTHTGQIKSELIRCLIAEFLGTLLFQIFGGAAPPKDTTAPAANGFALVAIIYAFANVSGAHLNPAVSFALMCTGHMKWWKGLLYMIMQILGSIFGSMIYAGLIPGLHIASTYRTGTIAPGCFGPGPDVTNGELFWWEVFMTFLLVATVYAAAVAKPGHGNTAPLAIGLSLYAAALTGGPYTGASLNPARTIGPSVVFACNVGISFCYIFAEFFGGALAAGMAIFLYGRAPVGRAAPGRAGDGMS</sequence>
<evidence type="ECO:0000313" key="11">
    <source>
        <dbReference type="Proteomes" id="UP001244341"/>
    </source>
</evidence>
<feature type="transmembrane region" description="Helical" evidence="9">
    <location>
        <begin position="161"/>
        <end position="182"/>
    </location>
</feature>
<feature type="transmembrane region" description="Helical" evidence="9">
    <location>
        <begin position="212"/>
        <end position="231"/>
    </location>
</feature>
<feature type="transmembrane region" description="Helical" evidence="9">
    <location>
        <begin position="90"/>
        <end position="111"/>
    </location>
</feature>
<dbReference type="InterPro" id="IPR000425">
    <property type="entry name" value="MIP"/>
</dbReference>
<evidence type="ECO:0000256" key="5">
    <source>
        <dbReference type="ARBA" id="ARBA00022692"/>
    </source>
</evidence>
<evidence type="ECO:0000256" key="6">
    <source>
        <dbReference type="ARBA" id="ARBA00022989"/>
    </source>
</evidence>
<dbReference type="Proteomes" id="UP001244341">
    <property type="component" value="Chromosome 14b"/>
</dbReference>
<evidence type="ECO:0008006" key="12">
    <source>
        <dbReference type="Google" id="ProtNLM"/>
    </source>
</evidence>
<evidence type="ECO:0000256" key="2">
    <source>
        <dbReference type="ARBA" id="ARBA00006175"/>
    </source>
</evidence>
<comment type="subcellular location">
    <subcellularLocation>
        <location evidence="1">Cell membrane</location>
        <topology evidence="1">Multi-pass membrane protein</topology>
    </subcellularLocation>
</comment>
<evidence type="ECO:0000256" key="4">
    <source>
        <dbReference type="ARBA" id="ARBA00022475"/>
    </source>
</evidence>
<dbReference type="PROSITE" id="PS00221">
    <property type="entry name" value="MIP"/>
    <property type="match status" value="1"/>
</dbReference>
<dbReference type="InterPro" id="IPR023271">
    <property type="entry name" value="Aquaporin-like"/>
</dbReference>
<dbReference type="InterPro" id="IPR034294">
    <property type="entry name" value="Aquaporin_transptr"/>
</dbReference>